<dbReference type="OrthoDB" id="676979at2759"/>
<dbReference type="EMBL" id="JH930473">
    <property type="protein sequence ID" value="EKM54595.1"/>
    <property type="molecule type" value="Genomic_DNA"/>
</dbReference>
<name>K5W5Z7_PHACS</name>
<proteinExistence type="predicted"/>
<keyword evidence="7" id="KW-1185">Reference proteome</keyword>
<evidence type="ECO:0000256" key="4">
    <source>
        <dbReference type="ARBA" id="ARBA00022737"/>
    </source>
</evidence>
<keyword evidence="4" id="KW-0677">Repeat</keyword>
<dbReference type="GeneID" id="18917145"/>
<dbReference type="InterPro" id="IPR001611">
    <property type="entry name" value="Leu-rich_rpt"/>
</dbReference>
<dbReference type="Pfam" id="PF13855">
    <property type="entry name" value="LRR_8"/>
    <property type="match status" value="1"/>
</dbReference>
<organism evidence="6 7">
    <name type="scientific">Phanerochaete carnosa (strain HHB-10118-sp)</name>
    <name type="common">White-rot fungus</name>
    <name type="synonym">Peniophora carnosa</name>
    <dbReference type="NCBI Taxonomy" id="650164"/>
    <lineage>
        <taxon>Eukaryota</taxon>
        <taxon>Fungi</taxon>
        <taxon>Dikarya</taxon>
        <taxon>Basidiomycota</taxon>
        <taxon>Agaricomycotina</taxon>
        <taxon>Agaricomycetes</taxon>
        <taxon>Polyporales</taxon>
        <taxon>Phanerochaetaceae</taxon>
        <taxon>Phanerochaete</taxon>
    </lineage>
</organism>
<dbReference type="Gene3D" id="3.80.10.10">
    <property type="entry name" value="Ribonuclease Inhibitor"/>
    <property type="match status" value="2"/>
</dbReference>
<dbReference type="PROSITE" id="PS51450">
    <property type="entry name" value="LRR"/>
    <property type="match status" value="1"/>
</dbReference>
<feature type="compositionally biased region" description="Polar residues" evidence="5">
    <location>
        <begin position="448"/>
        <end position="457"/>
    </location>
</feature>
<feature type="region of interest" description="Disordered" evidence="5">
    <location>
        <begin position="395"/>
        <end position="595"/>
    </location>
</feature>
<dbReference type="KEGG" id="pco:PHACADRAFT_258559"/>
<dbReference type="AlphaFoldDB" id="K5W5Z7"/>
<dbReference type="Proteomes" id="UP000008370">
    <property type="component" value="Unassembled WGS sequence"/>
</dbReference>
<protein>
    <recommendedName>
        <fullName evidence="8">U2A'/phosphoprotein 32 family A C-terminal domain-containing protein</fullName>
    </recommendedName>
</protein>
<keyword evidence="2" id="KW-0963">Cytoplasm</keyword>
<feature type="compositionally biased region" description="Low complexity" evidence="5">
    <location>
        <begin position="534"/>
        <end position="549"/>
    </location>
</feature>
<evidence type="ECO:0000256" key="3">
    <source>
        <dbReference type="ARBA" id="ARBA00022614"/>
    </source>
</evidence>
<dbReference type="InterPro" id="IPR003591">
    <property type="entry name" value="Leu-rich_rpt_typical-subtyp"/>
</dbReference>
<feature type="region of interest" description="Disordered" evidence="5">
    <location>
        <begin position="127"/>
        <end position="184"/>
    </location>
</feature>
<sequence length="635" mass="68576">MSLASTFSAVSKLSLGGSWWGKSAPPTVDGELKFIYSRFTVLPALRLHAPEPKLIAEMANEQLDRALCLDAFKMLQILELEDVDPRIILGWDRLAVSLRSLSIRRSGLEDIGDVLIGSVADDQARREGRAVVTKAKRPRVPPSRQGSFRATRLPASVPEDSEDENEVVTTPKVEEPDPIADEVPRAPEPQLPPLMWSSLRHLCLAENALTFIPTAPLEHLTSVTHLDLSSNLLVSVPPGLSALYNLVSLNLSDNMIDSVLGIYTMLGQVLSLILLRNRLESICGLERLKALERADLRHNLIEESAEIGRLAALPNIAEVWVEGNPLTEIEEGYRIRCFDLFWKEGRSILLDGTPPSFYEKRYLTERPSEQMTSTRTPAATINSPPIVAVNAHVPHIRPITSPPPGSPGMSPTTSASASQTASPQLAALAGRGRRKKTKRIVDLDGGSEANSSRSTSHARMGSDALPRHATSPPKASAKLPQTDSEPVSQPGPSAFKATAQSRSTGDSEPAGLSSGPVPPPKFVSRHARRQSEFAPASPLATSPPSESSSLVDRRGLAHKRSATMTSRSAARCARVSATTFEPPPGEEKNNGQMSEAEAFRARIEALRSDMGDGWLKVFNQSHMASPTSSPPVASG</sequence>
<dbReference type="GO" id="GO:0005737">
    <property type="term" value="C:cytoplasm"/>
    <property type="evidence" value="ECO:0007669"/>
    <property type="project" value="UniProtKB-SubCell"/>
</dbReference>
<comment type="subcellular location">
    <subcellularLocation>
        <location evidence="1">Cytoplasm</location>
    </subcellularLocation>
</comment>
<dbReference type="FunCoup" id="K5W5Z7">
    <property type="interactions" value="285"/>
</dbReference>
<dbReference type="PANTHER" id="PTHR15454">
    <property type="entry name" value="NISCHARIN RELATED"/>
    <property type="match status" value="1"/>
</dbReference>
<gene>
    <name evidence="6" type="ORF">PHACADRAFT_258559</name>
</gene>
<feature type="compositionally biased region" description="Polar residues" evidence="5">
    <location>
        <begin position="479"/>
        <end position="491"/>
    </location>
</feature>
<dbReference type="InterPro" id="IPR032675">
    <property type="entry name" value="LRR_dom_sf"/>
</dbReference>
<feature type="compositionally biased region" description="Low complexity" evidence="5">
    <location>
        <begin position="565"/>
        <end position="579"/>
    </location>
</feature>
<dbReference type="PANTHER" id="PTHR15454:SF69">
    <property type="entry name" value="SERINE_THREONINE-PROTEIN KINASE 11-INTERACTING PROTEIN"/>
    <property type="match status" value="1"/>
</dbReference>
<feature type="compositionally biased region" description="Low complexity" evidence="5">
    <location>
        <begin position="407"/>
        <end position="429"/>
    </location>
</feature>
<dbReference type="InParanoid" id="K5W5Z7"/>
<accession>K5W5Z7</accession>
<evidence type="ECO:0008006" key="8">
    <source>
        <dbReference type="Google" id="ProtNLM"/>
    </source>
</evidence>
<dbReference type="HOGENOM" id="CLU_009538_1_0_1"/>
<evidence type="ECO:0000313" key="6">
    <source>
        <dbReference type="EMBL" id="EKM54595.1"/>
    </source>
</evidence>
<evidence type="ECO:0000256" key="1">
    <source>
        <dbReference type="ARBA" id="ARBA00004496"/>
    </source>
</evidence>
<dbReference type="SMART" id="SM00369">
    <property type="entry name" value="LRR_TYP"/>
    <property type="match status" value="3"/>
</dbReference>
<evidence type="ECO:0000313" key="7">
    <source>
        <dbReference type="Proteomes" id="UP000008370"/>
    </source>
</evidence>
<evidence type="ECO:0000256" key="2">
    <source>
        <dbReference type="ARBA" id="ARBA00022490"/>
    </source>
</evidence>
<evidence type="ECO:0000256" key="5">
    <source>
        <dbReference type="SAM" id="MobiDB-lite"/>
    </source>
</evidence>
<dbReference type="SUPFAM" id="SSF52075">
    <property type="entry name" value="Outer arm dynein light chain 1"/>
    <property type="match status" value="1"/>
</dbReference>
<keyword evidence="3" id="KW-0433">Leucine-rich repeat</keyword>
<dbReference type="RefSeq" id="XP_007397284.1">
    <property type="nucleotide sequence ID" value="XM_007397222.1"/>
</dbReference>
<reference evidence="6 7" key="1">
    <citation type="journal article" date="2012" name="BMC Genomics">
        <title>Comparative genomics of the white-rot fungi, Phanerochaete carnosa and P. chrysosporium, to elucidate the genetic basis of the distinct wood types they colonize.</title>
        <authorList>
            <person name="Suzuki H."/>
            <person name="MacDonald J."/>
            <person name="Syed K."/>
            <person name="Salamov A."/>
            <person name="Hori C."/>
            <person name="Aerts A."/>
            <person name="Henrissat B."/>
            <person name="Wiebenga A."/>
            <person name="vanKuyk P.A."/>
            <person name="Barry K."/>
            <person name="Lindquist E."/>
            <person name="LaButti K."/>
            <person name="Lapidus A."/>
            <person name="Lucas S."/>
            <person name="Coutinho P."/>
            <person name="Gong Y."/>
            <person name="Samejima M."/>
            <person name="Mahadevan R."/>
            <person name="Abou-Zaid M."/>
            <person name="de Vries R.P."/>
            <person name="Igarashi K."/>
            <person name="Yadav J.S."/>
            <person name="Grigoriev I.V."/>
            <person name="Master E.R."/>
        </authorList>
    </citation>
    <scope>NUCLEOTIDE SEQUENCE [LARGE SCALE GENOMIC DNA]</scope>
    <source>
        <strain evidence="6 7">HHB-10118-sp</strain>
    </source>
</reference>